<evidence type="ECO:0000256" key="1">
    <source>
        <dbReference type="SAM" id="MobiDB-lite"/>
    </source>
</evidence>
<reference evidence="3" key="1">
    <citation type="journal article" date="2015" name="PLoS Genet.">
        <title>The dynamic genome and transcriptome of the human fungal pathogen Blastomyces and close relative Emmonsia.</title>
        <authorList>
            <person name="Munoz J.F."/>
            <person name="Gauthier G.M."/>
            <person name="Desjardins C.A."/>
            <person name="Gallo J.E."/>
            <person name="Holder J."/>
            <person name="Sullivan T.D."/>
            <person name="Marty A.J."/>
            <person name="Carmen J.C."/>
            <person name="Chen Z."/>
            <person name="Ding L."/>
            <person name="Gujja S."/>
            <person name="Magrini V."/>
            <person name="Misas E."/>
            <person name="Mitreva M."/>
            <person name="Priest M."/>
            <person name="Saif S."/>
            <person name="Whiston E.A."/>
            <person name="Young S."/>
            <person name="Zeng Q."/>
            <person name="Goldman W.E."/>
            <person name="Mardis E.R."/>
            <person name="Taylor J.W."/>
            <person name="McEwen J.G."/>
            <person name="Clay O.K."/>
            <person name="Klein B.S."/>
            <person name="Cuomo C.A."/>
        </authorList>
    </citation>
    <scope>NUCLEOTIDE SEQUENCE [LARGE SCALE GENOMIC DNA]</scope>
    <source>
        <strain evidence="3">UAMH 3008</strain>
    </source>
</reference>
<evidence type="ECO:0000313" key="3">
    <source>
        <dbReference type="Proteomes" id="UP000034164"/>
    </source>
</evidence>
<feature type="compositionally biased region" description="Pro residues" evidence="1">
    <location>
        <begin position="8"/>
        <end position="18"/>
    </location>
</feature>
<comment type="caution">
    <text evidence="2">The sequence shown here is derived from an EMBL/GenBank/DDBJ whole genome shotgun (WGS) entry which is preliminary data.</text>
</comment>
<dbReference type="Proteomes" id="UP000034164">
    <property type="component" value="Unassembled WGS sequence"/>
</dbReference>
<feature type="region of interest" description="Disordered" evidence="1">
    <location>
        <begin position="1"/>
        <end position="26"/>
    </location>
</feature>
<organism evidence="2 3">
    <name type="scientific">[Emmonsia] crescens</name>
    <dbReference type="NCBI Taxonomy" id="73230"/>
    <lineage>
        <taxon>Eukaryota</taxon>
        <taxon>Fungi</taxon>
        <taxon>Dikarya</taxon>
        <taxon>Ascomycota</taxon>
        <taxon>Pezizomycotina</taxon>
        <taxon>Eurotiomycetes</taxon>
        <taxon>Eurotiomycetidae</taxon>
        <taxon>Onygenales</taxon>
        <taxon>Ajellomycetaceae</taxon>
        <taxon>Emergomyces</taxon>
    </lineage>
</organism>
<proteinExistence type="predicted"/>
<evidence type="ECO:0008006" key="4">
    <source>
        <dbReference type="Google" id="ProtNLM"/>
    </source>
</evidence>
<accession>A0A0G2I1M3</accession>
<evidence type="ECO:0000313" key="2">
    <source>
        <dbReference type="EMBL" id="KKZ64273.1"/>
    </source>
</evidence>
<dbReference type="AlphaFoldDB" id="A0A0G2I1M3"/>
<name>A0A0G2I1M3_9EURO</name>
<protein>
    <recommendedName>
        <fullName evidence="4">Hypervirulence associated protein TUDOR domain-containing protein</fullName>
    </recommendedName>
</protein>
<dbReference type="OrthoDB" id="4540463at2759"/>
<gene>
    <name evidence="2" type="ORF">EMCG_09735</name>
</gene>
<dbReference type="EMBL" id="LCZI01000812">
    <property type="protein sequence ID" value="KKZ64273.1"/>
    <property type="molecule type" value="Genomic_DNA"/>
</dbReference>
<dbReference type="VEuPathDB" id="FungiDB:EMCG_09735"/>
<sequence>MPRRRPQTPTPPDLPDPPSGSEKKENYVAGDKVYFVLQGGIEWRTGSISNKTSSTLMAVVIDDETEAEENIRTEYIRLRKP</sequence>